<proteinExistence type="predicted"/>
<reference evidence="2 3" key="1">
    <citation type="submission" date="2018-04" db="EMBL/GenBank/DDBJ databases">
        <title>Pseudomonas sp. nov., isolated from mangrove soil.</title>
        <authorList>
            <person name="Chen C."/>
        </authorList>
    </citation>
    <scope>NUCLEOTIDE SEQUENCE [LARGE SCALE GENOMIC DNA]</scope>
    <source>
        <strain evidence="2 3">JCM 14246</strain>
    </source>
</reference>
<dbReference type="EMBL" id="QASO01000032">
    <property type="protein sequence ID" value="PTU80051.1"/>
    <property type="molecule type" value="Genomic_DNA"/>
</dbReference>
<name>A0A2T5PQQ1_ECTOL</name>
<keyword evidence="1" id="KW-1133">Transmembrane helix</keyword>
<dbReference type="InterPro" id="IPR012902">
    <property type="entry name" value="N_methyl_site"/>
</dbReference>
<dbReference type="InterPro" id="IPR013362">
    <property type="entry name" value="Pilus_4_PilV"/>
</dbReference>
<gene>
    <name evidence="2" type="primary">pilV</name>
    <name evidence="2" type="ORF">DBO86_05800</name>
</gene>
<organism evidence="2 3">
    <name type="scientific">Ectopseudomonas oleovorans</name>
    <name type="common">Pseudomonas oleovorans</name>
    <dbReference type="NCBI Taxonomy" id="301"/>
    <lineage>
        <taxon>Bacteria</taxon>
        <taxon>Pseudomonadati</taxon>
        <taxon>Pseudomonadota</taxon>
        <taxon>Gammaproteobacteria</taxon>
        <taxon>Pseudomonadales</taxon>
        <taxon>Pseudomonadaceae</taxon>
        <taxon>Ectopseudomonas</taxon>
    </lineage>
</organism>
<dbReference type="Pfam" id="PF07963">
    <property type="entry name" value="N_methyl"/>
    <property type="match status" value="1"/>
</dbReference>
<feature type="transmembrane region" description="Helical" evidence="1">
    <location>
        <begin position="24"/>
        <end position="45"/>
    </location>
</feature>
<sequence length="196" mass="20618">MVAPALPKEGVRVNGQYRLNRHRGFTLIEVLVTLLVLAIGLLGLAGMNARMLNSQFEAYQRAQAMLLVEDMASRIRSNPAAARSGNYGSTTEYGLNNEVCGTGYDVAKDLCEWNQALRGASVASGGSQLGSILGARGCIENISTPASGQAVVRVTVAWQGMAPTVAPSLACGQGDYGDDNLRRAVSVDVVLAYLGV</sequence>
<evidence type="ECO:0000313" key="3">
    <source>
        <dbReference type="Proteomes" id="UP000244052"/>
    </source>
</evidence>
<dbReference type="Proteomes" id="UP000244052">
    <property type="component" value="Unassembled WGS sequence"/>
</dbReference>
<keyword evidence="3" id="KW-1185">Reference proteome</keyword>
<keyword evidence="1" id="KW-0472">Membrane</keyword>
<evidence type="ECO:0000256" key="1">
    <source>
        <dbReference type="SAM" id="Phobius"/>
    </source>
</evidence>
<keyword evidence="1" id="KW-0812">Transmembrane</keyword>
<accession>A0A2T5PQQ1</accession>
<protein>
    <submittedName>
        <fullName evidence="2">Type IV pilus modification protein PilV</fullName>
    </submittedName>
</protein>
<evidence type="ECO:0000313" key="2">
    <source>
        <dbReference type="EMBL" id="PTU80051.1"/>
    </source>
</evidence>
<dbReference type="NCBIfam" id="TIGR02532">
    <property type="entry name" value="IV_pilin_GFxxxE"/>
    <property type="match status" value="1"/>
</dbReference>
<dbReference type="NCBIfam" id="TIGR02523">
    <property type="entry name" value="type_IV_pilV"/>
    <property type="match status" value="1"/>
</dbReference>
<comment type="caution">
    <text evidence="2">The sequence shown here is derived from an EMBL/GenBank/DDBJ whole genome shotgun (WGS) entry which is preliminary data.</text>
</comment>
<dbReference type="AlphaFoldDB" id="A0A2T5PQQ1"/>